<gene>
    <name evidence="2" type="ORF">SODALDRAFT_354052</name>
</gene>
<name>A0A3N2Q575_SODAK</name>
<dbReference type="AlphaFoldDB" id="A0A3N2Q575"/>
<organism evidence="2 3">
    <name type="scientific">Sodiomyces alkalinus (strain CBS 110278 / VKM F-3762 / F11)</name>
    <name type="common">Alkaliphilic filamentous fungus</name>
    <dbReference type="NCBI Taxonomy" id="1314773"/>
    <lineage>
        <taxon>Eukaryota</taxon>
        <taxon>Fungi</taxon>
        <taxon>Dikarya</taxon>
        <taxon>Ascomycota</taxon>
        <taxon>Pezizomycotina</taxon>
        <taxon>Sordariomycetes</taxon>
        <taxon>Hypocreomycetidae</taxon>
        <taxon>Glomerellales</taxon>
        <taxon>Plectosphaerellaceae</taxon>
        <taxon>Sodiomyces</taxon>
    </lineage>
</organism>
<dbReference type="EMBL" id="ML119051">
    <property type="protein sequence ID" value="ROT41929.1"/>
    <property type="molecule type" value="Genomic_DNA"/>
</dbReference>
<feature type="region of interest" description="Disordered" evidence="1">
    <location>
        <begin position="1"/>
        <end position="29"/>
    </location>
</feature>
<evidence type="ECO:0000313" key="3">
    <source>
        <dbReference type="Proteomes" id="UP000272025"/>
    </source>
</evidence>
<evidence type="ECO:0000256" key="1">
    <source>
        <dbReference type="SAM" id="MobiDB-lite"/>
    </source>
</evidence>
<keyword evidence="3" id="KW-1185">Reference proteome</keyword>
<accession>A0A3N2Q575</accession>
<reference evidence="2 3" key="1">
    <citation type="journal article" date="2018" name="Mol. Ecol.">
        <title>The obligate alkalophilic soda-lake fungus Sodiomyces alkalinus has shifted to a protein diet.</title>
        <authorList>
            <person name="Grum-Grzhimaylo A.A."/>
            <person name="Falkoski D.L."/>
            <person name="van den Heuvel J."/>
            <person name="Valero-Jimenez C.A."/>
            <person name="Min B."/>
            <person name="Choi I.G."/>
            <person name="Lipzen A."/>
            <person name="Daum C.G."/>
            <person name="Aanen D.K."/>
            <person name="Tsang A."/>
            <person name="Henrissat B."/>
            <person name="Bilanenko E.N."/>
            <person name="de Vries R.P."/>
            <person name="van Kan J.A.L."/>
            <person name="Grigoriev I.V."/>
            <person name="Debets A.J.M."/>
        </authorList>
    </citation>
    <scope>NUCLEOTIDE SEQUENCE [LARGE SCALE GENOMIC DNA]</scope>
    <source>
        <strain evidence="2 3">F11</strain>
    </source>
</reference>
<proteinExistence type="predicted"/>
<dbReference type="RefSeq" id="XP_028469735.1">
    <property type="nucleotide sequence ID" value="XM_028613678.1"/>
</dbReference>
<dbReference type="GeneID" id="39582156"/>
<dbReference type="Proteomes" id="UP000272025">
    <property type="component" value="Unassembled WGS sequence"/>
</dbReference>
<protein>
    <submittedName>
        <fullName evidence="2">Uncharacterized protein</fullName>
    </submittedName>
</protein>
<sequence length="196" mass="21873">MGRSWRLTRIERQGQLPTFGERTGTGQQNVTQTPFRRTDVDVPSKLGPHTVYKYRMGGWNPPLPLIAMHFLEANDPTPACSEPAANEDPVVIGFRNQESSQPGEHVIWDDSGMTSSVLSEMSRLLALAEETRASEITFRVTGNMKAREEAGEFTMQETAEPGGSSGLKIVQRELGYKKGDRFRIENGRGRQVLFSM</sequence>
<evidence type="ECO:0000313" key="2">
    <source>
        <dbReference type="EMBL" id="ROT41929.1"/>
    </source>
</evidence>